<proteinExistence type="predicted"/>
<evidence type="ECO:0000313" key="1">
    <source>
        <dbReference type="EMBL" id="KAI1520937.1"/>
    </source>
</evidence>
<name>A0A2W1GP97_9PLEO</name>
<sequence>MNGKNWLLSRHPIRCGLLKYELELQLRRTAIVMETAAADILYLGRLYITGSKMLVPSAPRWPDMEYVFHGQDRLFIGEMPKTLVDALKKFDFGRGYSVQNLARNRRNQDPIMDAKQILCIED</sequence>
<evidence type="ECO:0000313" key="2">
    <source>
        <dbReference type="Proteomes" id="UP000249757"/>
    </source>
</evidence>
<dbReference type="OrthoDB" id="3695672at2759"/>
<protein>
    <submittedName>
        <fullName evidence="1">Uncharacterized protein</fullName>
    </submittedName>
</protein>
<dbReference type="AlphaFoldDB" id="A0A2W1GP97"/>
<accession>A0A2W1GP97</accession>
<gene>
    <name evidence="1" type="ORF">Ptr86124_001305</name>
</gene>
<dbReference type="Proteomes" id="UP000249757">
    <property type="component" value="Unassembled WGS sequence"/>
</dbReference>
<dbReference type="EMBL" id="NRDI02000001">
    <property type="protein sequence ID" value="KAI1520937.1"/>
    <property type="molecule type" value="Genomic_DNA"/>
</dbReference>
<organism evidence="1 2">
    <name type="scientific">Pyrenophora tritici-repentis</name>
    <dbReference type="NCBI Taxonomy" id="45151"/>
    <lineage>
        <taxon>Eukaryota</taxon>
        <taxon>Fungi</taxon>
        <taxon>Dikarya</taxon>
        <taxon>Ascomycota</taxon>
        <taxon>Pezizomycotina</taxon>
        <taxon>Dothideomycetes</taxon>
        <taxon>Pleosporomycetidae</taxon>
        <taxon>Pleosporales</taxon>
        <taxon>Pleosporineae</taxon>
        <taxon>Pleosporaceae</taxon>
        <taxon>Pyrenophora</taxon>
    </lineage>
</organism>
<comment type="caution">
    <text evidence="1">The sequence shown here is derived from an EMBL/GenBank/DDBJ whole genome shotgun (WGS) entry which is preliminary data.</text>
</comment>
<keyword evidence="2" id="KW-1185">Reference proteome</keyword>
<reference evidence="2" key="1">
    <citation type="journal article" date="2022" name="Microb. Genom.">
        <title>A global pangenome for the wheat fungal pathogen Pyrenophora tritici-repentis and prediction of effector protein structural homology.</title>
        <authorList>
            <person name="Moolhuijzen P.M."/>
            <person name="See P.T."/>
            <person name="Shi G."/>
            <person name="Powell H.R."/>
            <person name="Cockram J."/>
            <person name="Jorgensen L.N."/>
            <person name="Benslimane H."/>
            <person name="Strelkov S.E."/>
            <person name="Turner J."/>
            <person name="Liu Z."/>
            <person name="Moffat C.S."/>
        </authorList>
    </citation>
    <scope>NUCLEOTIDE SEQUENCE [LARGE SCALE GENOMIC DNA]</scope>
</reference>